<dbReference type="eggNOG" id="ENOG502ZJDS">
    <property type="taxonomic scope" value="Bacteria"/>
</dbReference>
<evidence type="ECO:0000313" key="2">
    <source>
        <dbReference type="Proteomes" id="UP000008363"/>
    </source>
</evidence>
<dbReference type="EMBL" id="BAHC01000144">
    <property type="protein sequence ID" value="GAB91744.1"/>
    <property type="molecule type" value="Genomic_DNA"/>
</dbReference>
<proteinExistence type="predicted"/>
<keyword evidence="2" id="KW-1185">Reference proteome</keyword>
<reference evidence="1 2" key="1">
    <citation type="submission" date="2012-08" db="EMBL/GenBank/DDBJ databases">
        <title>Whole genome shotgun sequence of Gordonia rhizosphera NBRC 16068.</title>
        <authorList>
            <person name="Takarada H."/>
            <person name="Isaki S."/>
            <person name="Hosoyama A."/>
            <person name="Tsuchikane K."/>
            <person name="Katsumata H."/>
            <person name="Baba S."/>
            <person name="Ohji S."/>
            <person name="Yamazaki S."/>
            <person name="Fujita N."/>
        </authorList>
    </citation>
    <scope>NUCLEOTIDE SEQUENCE [LARGE SCALE GENOMIC DNA]</scope>
    <source>
        <strain evidence="1 2">NBRC 16068</strain>
    </source>
</reference>
<protein>
    <submittedName>
        <fullName evidence="1">Uncharacterized protein</fullName>
    </submittedName>
</protein>
<dbReference type="OrthoDB" id="4773562at2"/>
<evidence type="ECO:0000313" key="1">
    <source>
        <dbReference type="EMBL" id="GAB91744.1"/>
    </source>
</evidence>
<gene>
    <name evidence="1" type="ORF">GORHZ_144_00030</name>
</gene>
<organism evidence="1 2">
    <name type="scientific">Gordonia rhizosphera NBRC 16068</name>
    <dbReference type="NCBI Taxonomy" id="1108045"/>
    <lineage>
        <taxon>Bacteria</taxon>
        <taxon>Bacillati</taxon>
        <taxon>Actinomycetota</taxon>
        <taxon>Actinomycetes</taxon>
        <taxon>Mycobacteriales</taxon>
        <taxon>Gordoniaceae</taxon>
        <taxon>Gordonia</taxon>
    </lineage>
</organism>
<dbReference type="AlphaFoldDB" id="K6WYW4"/>
<accession>K6WYW4</accession>
<comment type="caution">
    <text evidence="1">The sequence shown here is derived from an EMBL/GenBank/DDBJ whole genome shotgun (WGS) entry which is preliminary data.</text>
</comment>
<sequence length="96" mass="11158">MTNVECPFCGVDLPIRDLHLHLADSHADEIGTEDVGERTVYTVTCPYCSERYRHPIRKSVGDPEFLAEYRRQIQLVAFDMLIHHLRAEHDPERVEP</sequence>
<name>K6WYW4_9ACTN</name>
<dbReference type="STRING" id="1108045.GORHZ_144_00030"/>
<dbReference type="RefSeq" id="WP_006335537.1">
    <property type="nucleotide sequence ID" value="NZ_BAHC01000144.1"/>
</dbReference>
<dbReference type="Proteomes" id="UP000008363">
    <property type="component" value="Unassembled WGS sequence"/>
</dbReference>